<dbReference type="CDD" id="cd11058">
    <property type="entry name" value="CYP60B-like"/>
    <property type="match status" value="1"/>
</dbReference>
<evidence type="ECO:0000256" key="2">
    <source>
        <dbReference type="ARBA" id="ARBA00004370"/>
    </source>
</evidence>
<evidence type="ECO:0000256" key="1">
    <source>
        <dbReference type="ARBA" id="ARBA00001971"/>
    </source>
</evidence>
<dbReference type="GO" id="GO:0005506">
    <property type="term" value="F:iron ion binding"/>
    <property type="evidence" value="ECO:0007669"/>
    <property type="project" value="InterPro"/>
</dbReference>
<dbReference type="Pfam" id="PF00067">
    <property type="entry name" value="p450"/>
    <property type="match status" value="1"/>
</dbReference>
<evidence type="ECO:0000256" key="6">
    <source>
        <dbReference type="ARBA" id="ARBA00022723"/>
    </source>
</evidence>
<dbReference type="EMBL" id="JAFIMR010000010">
    <property type="protein sequence ID" value="KAI1873500.1"/>
    <property type="molecule type" value="Genomic_DNA"/>
</dbReference>
<evidence type="ECO:0000256" key="12">
    <source>
        <dbReference type="PIRSR" id="PIRSR602401-1"/>
    </source>
</evidence>
<organism evidence="15 16">
    <name type="scientific">Neoarthrinium moseri</name>
    <dbReference type="NCBI Taxonomy" id="1658444"/>
    <lineage>
        <taxon>Eukaryota</taxon>
        <taxon>Fungi</taxon>
        <taxon>Dikarya</taxon>
        <taxon>Ascomycota</taxon>
        <taxon>Pezizomycotina</taxon>
        <taxon>Sordariomycetes</taxon>
        <taxon>Xylariomycetidae</taxon>
        <taxon>Amphisphaeriales</taxon>
        <taxon>Apiosporaceae</taxon>
        <taxon>Neoarthrinium</taxon>
    </lineage>
</organism>
<dbReference type="Proteomes" id="UP000829685">
    <property type="component" value="Unassembled WGS sequence"/>
</dbReference>
<evidence type="ECO:0008006" key="17">
    <source>
        <dbReference type="Google" id="ProtNLM"/>
    </source>
</evidence>
<dbReference type="PANTHER" id="PTHR24305:SF210">
    <property type="entry name" value="CYTOCHROME P450 MONOOXYGENASE ASQL-RELATED"/>
    <property type="match status" value="1"/>
</dbReference>
<evidence type="ECO:0000256" key="13">
    <source>
        <dbReference type="RuleBase" id="RU000461"/>
    </source>
</evidence>
<evidence type="ECO:0000256" key="4">
    <source>
        <dbReference type="ARBA" id="ARBA00022617"/>
    </source>
</evidence>
<keyword evidence="7 14" id="KW-1133">Transmembrane helix</keyword>
<evidence type="ECO:0000313" key="16">
    <source>
        <dbReference type="Proteomes" id="UP000829685"/>
    </source>
</evidence>
<keyword evidence="8 13" id="KW-0560">Oxidoreductase</keyword>
<evidence type="ECO:0000256" key="14">
    <source>
        <dbReference type="SAM" id="Phobius"/>
    </source>
</evidence>
<proteinExistence type="inferred from homology"/>
<keyword evidence="16" id="KW-1185">Reference proteome</keyword>
<feature type="binding site" description="axial binding residue" evidence="12">
    <location>
        <position position="448"/>
    </location>
    <ligand>
        <name>heme</name>
        <dbReference type="ChEBI" id="CHEBI:30413"/>
    </ligand>
    <ligandPart>
        <name>Fe</name>
        <dbReference type="ChEBI" id="CHEBI:18248"/>
    </ligandPart>
</feature>
<dbReference type="PRINTS" id="PR00385">
    <property type="entry name" value="P450"/>
</dbReference>
<accession>A0A9P9WPB5</accession>
<dbReference type="FunFam" id="1.10.630.10:FF:000158">
    <property type="entry name" value="Cytochrome P450, putative (Eurofung)"/>
    <property type="match status" value="1"/>
</dbReference>
<dbReference type="PANTHER" id="PTHR24305">
    <property type="entry name" value="CYTOCHROME P450"/>
    <property type="match status" value="1"/>
</dbReference>
<dbReference type="InterPro" id="IPR001128">
    <property type="entry name" value="Cyt_P450"/>
</dbReference>
<evidence type="ECO:0000256" key="11">
    <source>
        <dbReference type="ARBA" id="ARBA00023136"/>
    </source>
</evidence>
<dbReference type="SUPFAM" id="SSF48264">
    <property type="entry name" value="Cytochrome P450"/>
    <property type="match status" value="1"/>
</dbReference>
<keyword evidence="9 12" id="KW-0408">Iron</keyword>
<evidence type="ECO:0000256" key="10">
    <source>
        <dbReference type="ARBA" id="ARBA00023033"/>
    </source>
</evidence>
<evidence type="ECO:0000256" key="9">
    <source>
        <dbReference type="ARBA" id="ARBA00023004"/>
    </source>
</evidence>
<dbReference type="PRINTS" id="PR00463">
    <property type="entry name" value="EP450I"/>
</dbReference>
<evidence type="ECO:0000313" key="15">
    <source>
        <dbReference type="EMBL" id="KAI1873500.1"/>
    </source>
</evidence>
<dbReference type="AlphaFoldDB" id="A0A9P9WPB5"/>
<sequence>MSLTDLSRSWIRRLADLTPGQLCTYIVVLCAVYIGCQAVYNIWFHPLAKFPGPLLARSSLLWRVFHSMSGRFHLAIQKQHKRYGSVIRVSPNELSFSSVQSWQDIYGHATGGKQVMIKSEFYDMYGSGFDTLCIGSERDPQKHSQGKKMLSAAFSTKALADQEDILQRCVNGFVLRLGIEAETRGWLDMTKWYEMIAFDILGEMAFGESFDCITNGKSHFWSDMVVEHLFFVTVLDNLRRYPLVSALGRRLLPTLTIGVRERHSGYSREKVARRLQIENGRQDFLTNLAQKVKAGEVSQEQMTAHASTLVIAGGETVATFLAAVTYFLLKNNTIYCKLRDEIRSRYKSSEEITAMSTQQLPYLQAVIAEGLRIYPPGSQGFPRICPGAMIDKHWVPRGAEVYTSAWTVTHDEQNFHDPYEFKPERWLDPKCEDTLHASQPFSLGARGCLGKQFAYVQIGLIMTKMHLAYDLELVDETLDWLAQSHMHVMWWKPALKVKIKPVPL</sequence>
<keyword evidence="4 12" id="KW-0349">Heme</keyword>
<evidence type="ECO:0000256" key="3">
    <source>
        <dbReference type="ARBA" id="ARBA00010617"/>
    </source>
</evidence>
<comment type="cofactor">
    <cofactor evidence="1 12">
        <name>heme</name>
        <dbReference type="ChEBI" id="CHEBI:30413"/>
    </cofactor>
</comment>
<dbReference type="InterPro" id="IPR036396">
    <property type="entry name" value="Cyt_P450_sf"/>
</dbReference>
<dbReference type="InterPro" id="IPR017972">
    <property type="entry name" value="Cyt_P450_CS"/>
</dbReference>
<dbReference type="InterPro" id="IPR050121">
    <property type="entry name" value="Cytochrome_P450_monoxygenase"/>
</dbReference>
<gene>
    <name evidence="15" type="ORF">JX265_005122</name>
</gene>
<dbReference type="GO" id="GO:0004497">
    <property type="term" value="F:monooxygenase activity"/>
    <property type="evidence" value="ECO:0007669"/>
    <property type="project" value="UniProtKB-KW"/>
</dbReference>
<dbReference type="InterPro" id="IPR002401">
    <property type="entry name" value="Cyt_P450_E_grp-I"/>
</dbReference>
<evidence type="ECO:0000256" key="5">
    <source>
        <dbReference type="ARBA" id="ARBA00022692"/>
    </source>
</evidence>
<dbReference type="GO" id="GO:0016020">
    <property type="term" value="C:membrane"/>
    <property type="evidence" value="ECO:0007669"/>
    <property type="project" value="UniProtKB-SubCell"/>
</dbReference>
<comment type="subcellular location">
    <subcellularLocation>
        <location evidence="2">Membrane</location>
    </subcellularLocation>
</comment>
<keyword evidence="11 14" id="KW-0472">Membrane</keyword>
<keyword evidence="5 14" id="KW-0812">Transmembrane</keyword>
<dbReference type="PROSITE" id="PS00086">
    <property type="entry name" value="CYTOCHROME_P450"/>
    <property type="match status" value="1"/>
</dbReference>
<evidence type="ECO:0000256" key="7">
    <source>
        <dbReference type="ARBA" id="ARBA00022989"/>
    </source>
</evidence>
<comment type="caution">
    <text evidence="15">The sequence shown here is derived from an EMBL/GenBank/DDBJ whole genome shotgun (WGS) entry which is preliminary data.</text>
</comment>
<evidence type="ECO:0000256" key="8">
    <source>
        <dbReference type="ARBA" id="ARBA00023002"/>
    </source>
</evidence>
<protein>
    <recommendedName>
        <fullName evidence="17">Cytochrome P450</fullName>
    </recommendedName>
</protein>
<dbReference type="GO" id="GO:0020037">
    <property type="term" value="F:heme binding"/>
    <property type="evidence" value="ECO:0007669"/>
    <property type="project" value="InterPro"/>
</dbReference>
<dbReference type="GO" id="GO:0016705">
    <property type="term" value="F:oxidoreductase activity, acting on paired donors, with incorporation or reduction of molecular oxygen"/>
    <property type="evidence" value="ECO:0007669"/>
    <property type="project" value="InterPro"/>
</dbReference>
<comment type="similarity">
    <text evidence="3 13">Belongs to the cytochrome P450 family.</text>
</comment>
<dbReference type="Gene3D" id="1.10.630.10">
    <property type="entry name" value="Cytochrome P450"/>
    <property type="match status" value="1"/>
</dbReference>
<keyword evidence="10 13" id="KW-0503">Monooxygenase</keyword>
<name>A0A9P9WPB5_9PEZI</name>
<feature type="transmembrane region" description="Helical" evidence="14">
    <location>
        <begin position="22"/>
        <end position="43"/>
    </location>
</feature>
<keyword evidence="6 12" id="KW-0479">Metal-binding</keyword>
<reference evidence="15" key="1">
    <citation type="submission" date="2021-03" db="EMBL/GenBank/DDBJ databases">
        <title>Revisited historic fungal species revealed as producer of novel bioactive compounds through whole genome sequencing and comparative genomics.</title>
        <authorList>
            <person name="Vignolle G.A."/>
            <person name="Hochenegger N."/>
            <person name="Mach R.L."/>
            <person name="Mach-Aigner A.R."/>
            <person name="Javad Rahimi M."/>
            <person name="Salim K.A."/>
            <person name="Chan C.M."/>
            <person name="Lim L.B.L."/>
            <person name="Cai F."/>
            <person name="Druzhinina I.S."/>
            <person name="U'Ren J.M."/>
            <person name="Derntl C."/>
        </authorList>
    </citation>
    <scope>NUCLEOTIDE SEQUENCE</scope>
    <source>
        <strain evidence="15">TUCIM 5799</strain>
    </source>
</reference>